<sequence>MTCCMRVEFLTTEVDFVFDQRQDGRSDRCLLVYYYWDVVELVSYWRGSFCPPYEAMPLPSETLIHVGVKVLTASRGWLSVNCPHGSVSLIREGTNLFLLEGGQRISLKVSAYTLAQILMNMEYL</sequence>
<dbReference type="AlphaFoldDB" id="A0A8X6LTH1"/>
<name>A0A8X6LTH1_TRICU</name>
<dbReference type="EMBL" id="BMAO01018022">
    <property type="protein sequence ID" value="GFR20067.1"/>
    <property type="molecule type" value="Genomic_DNA"/>
</dbReference>
<reference evidence="1" key="1">
    <citation type="submission" date="2020-07" db="EMBL/GenBank/DDBJ databases">
        <title>Multicomponent nature underlies the extraordinary mechanical properties of spider dragline silk.</title>
        <authorList>
            <person name="Kono N."/>
            <person name="Nakamura H."/>
            <person name="Mori M."/>
            <person name="Yoshida Y."/>
            <person name="Ohtoshi R."/>
            <person name="Malay A.D."/>
            <person name="Moran D.A.P."/>
            <person name="Tomita M."/>
            <person name="Numata K."/>
            <person name="Arakawa K."/>
        </authorList>
    </citation>
    <scope>NUCLEOTIDE SEQUENCE</scope>
</reference>
<keyword evidence="2" id="KW-1185">Reference proteome</keyword>
<organism evidence="1 2">
    <name type="scientific">Trichonephila clavata</name>
    <name type="common">Joro spider</name>
    <name type="synonym">Nephila clavata</name>
    <dbReference type="NCBI Taxonomy" id="2740835"/>
    <lineage>
        <taxon>Eukaryota</taxon>
        <taxon>Metazoa</taxon>
        <taxon>Ecdysozoa</taxon>
        <taxon>Arthropoda</taxon>
        <taxon>Chelicerata</taxon>
        <taxon>Arachnida</taxon>
        <taxon>Araneae</taxon>
        <taxon>Araneomorphae</taxon>
        <taxon>Entelegynae</taxon>
        <taxon>Araneoidea</taxon>
        <taxon>Nephilidae</taxon>
        <taxon>Trichonephila</taxon>
    </lineage>
</organism>
<dbReference type="Proteomes" id="UP000887116">
    <property type="component" value="Unassembled WGS sequence"/>
</dbReference>
<gene>
    <name evidence="1" type="ORF">TNCT_128201</name>
</gene>
<accession>A0A8X6LTH1</accession>
<protein>
    <submittedName>
        <fullName evidence="1">Uncharacterized protein</fullName>
    </submittedName>
</protein>
<proteinExistence type="predicted"/>
<evidence type="ECO:0000313" key="2">
    <source>
        <dbReference type="Proteomes" id="UP000887116"/>
    </source>
</evidence>
<comment type="caution">
    <text evidence="1">The sequence shown here is derived from an EMBL/GenBank/DDBJ whole genome shotgun (WGS) entry which is preliminary data.</text>
</comment>
<evidence type="ECO:0000313" key="1">
    <source>
        <dbReference type="EMBL" id="GFR20067.1"/>
    </source>
</evidence>